<evidence type="ECO:0000256" key="1">
    <source>
        <dbReference type="ARBA" id="ARBA00023054"/>
    </source>
</evidence>
<keyword evidence="5" id="KW-1185">Reference proteome</keyword>
<feature type="domain" description="EF-hand" evidence="3">
    <location>
        <begin position="550"/>
        <end position="585"/>
    </location>
</feature>
<dbReference type="Pfam" id="PF15739">
    <property type="entry name" value="TSNAXIP1_N"/>
    <property type="match status" value="1"/>
</dbReference>
<dbReference type="OMA" id="EWGYNLH"/>
<sequence>MSSSNLAVATLPPLSAGKVAKISPRIGQRFEGMTGPSYKINKLHHPLPPPKSLKPYVDTFSGELDTWPAHAGSHGFSSTSAMLSKNKSLVLVSEDEMGKLQMIPKPRFLEQLENFLKKELKALGVTDVTPSELRLQAHREVFEYLIEDFKTYKPLLSIVKNEYEMMLAHQRQQLRDMEPLKQMLVTVSEQCDQKIMALREEEKKEMTDLKAQNRGLFGQIAAMKNEHEDLLEQIARLKDKLSEEYRKYRDECDARKLLISDINDLRYQQEDYLMSKQNMQEIEEAQEDPVTLKIALRKAREDERAATQRLNEMVANYGDVIPRRDFEALEVKFKKMEEDIQVKDNDFYQLKAEHDALLKVQEHVTQQRDEFYLELETLKRSATPRPEWDRCCEYINGGINKWNELSDGKRSSEMLEILLSEMGQGGIVDSTGADYFDGQGTGAEVPVYLQHEGPVRNRRISKRDCNLLIRDIWREKSANDAEKTDGIRDNMGEFFKKYLESKFPLHQMVIEWAYNLHDACQRFSKDDNISLFYKILSGDVDEEVYHRNLQVIHHLLNHLSEQDSQGSGVLTKEEFKTGLKEFMLGIEEEDISSLLKAAETELENKDSPTIEYKNLFTEDDEGKTGPFLEEVKKWYEKEKVSFINEIKENVGDGSLVDVDTTKRAILQADMEINTELLDKILAWVFQTKVENVYDASPLEPAKIVSRLQTANIYRTGSQ</sequence>
<evidence type="ECO:0000313" key="5">
    <source>
        <dbReference type="Proteomes" id="UP000030746"/>
    </source>
</evidence>
<dbReference type="InterPro" id="IPR032755">
    <property type="entry name" value="TSNAXIP1_N"/>
</dbReference>
<name>V4A7K7_LOTGI</name>
<feature type="coiled-coil region" evidence="2">
    <location>
        <begin position="296"/>
        <end position="346"/>
    </location>
</feature>
<dbReference type="STRING" id="225164.V4A7K7"/>
<keyword evidence="1 2" id="KW-0175">Coiled coil</keyword>
<dbReference type="CTD" id="20244936"/>
<dbReference type="OrthoDB" id="261426at2759"/>
<reference evidence="4 5" key="1">
    <citation type="journal article" date="2013" name="Nature">
        <title>Insights into bilaterian evolution from three spiralian genomes.</title>
        <authorList>
            <person name="Simakov O."/>
            <person name="Marletaz F."/>
            <person name="Cho S.J."/>
            <person name="Edsinger-Gonzales E."/>
            <person name="Havlak P."/>
            <person name="Hellsten U."/>
            <person name="Kuo D.H."/>
            <person name="Larsson T."/>
            <person name="Lv J."/>
            <person name="Arendt D."/>
            <person name="Savage R."/>
            <person name="Osoegawa K."/>
            <person name="de Jong P."/>
            <person name="Grimwood J."/>
            <person name="Chapman J.A."/>
            <person name="Shapiro H."/>
            <person name="Aerts A."/>
            <person name="Otillar R.P."/>
            <person name="Terry A.Y."/>
            <person name="Boore J.L."/>
            <person name="Grigoriev I.V."/>
            <person name="Lindberg D.R."/>
            <person name="Seaver E.C."/>
            <person name="Weisblat D.A."/>
            <person name="Putnam N.H."/>
            <person name="Rokhsar D.S."/>
        </authorList>
    </citation>
    <scope>NUCLEOTIDE SEQUENCE [LARGE SCALE GENOMIC DNA]</scope>
</reference>
<organism evidence="4 5">
    <name type="scientific">Lottia gigantea</name>
    <name type="common">Giant owl limpet</name>
    <dbReference type="NCBI Taxonomy" id="225164"/>
    <lineage>
        <taxon>Eukaryota</taxon>
        <taxon>Metazoa</taxon>
        <taxon>Spiralia</taxon>
        <taxon>Lophotrochozoa</taxon>
        <taxon>Mollusca</taxon>
        <taxon>Gastropoda</taxon>
        <taxon>Patellogastropoda</taxon>
        <taxon>Lottioidea</taxon>
        <taxon>Lottiidae</taxon>
        <taxon>Lottia</taxon>
    </lineage>
</organism>
<dbReference type="HOGENOM" id="CLU_028246_0_0_1"/>
<feature type="coiled-coil region" evidence="2">
    <location>
        <begin position="220"/>
        <end position="251"/>
    </location>
</feature>
<gene>
    <name evidence="4" type="ORF">LOTGIDRAFT_191501</name>
</gene>
<evidence type="ECO:0000259" key="3">
    <source>
        <dbReference type="PROSITE" id="PS50222"/>
    </source>
</evidence>
<dbReference type="RefSeq" id="XP_009058276.1">
    <property type="nucleotide sequence ID" value="XM_009060028.1"/>
</dbReference>
<dbReference type="KEGG" id="lgi:LOTGIDRAFT_191501"/>
<accession>V4A7K7</accession>
<dbReference type="Gene3D" id="1.10.238.10">
    <property type="entry name" value="EF-hand"/>
    <property type="match status" value="1"/>
</dbReference>
<dbReference type="PANTHER" id="PTHR16306:SF0">
    <property type="entry name" value="TRANSLIN-ASSOCIATED FACTOR X-INTERACTING PROTEIN 1"/>
    <property type="match status" value="1"/>
</dbReference>
<dbReference type="EMBL" id="KB202284">
    <property type="protein sequence ID" value="ESO91005.1"/>
    <property type="molecule type" value="Genomic_DNA"/>
</dbReference>
<dbReference type="GO" id="GO:0005509">
    <property type="term" value="F:calcium ion binding"/>
    <property type="evidence" value="ECO:0007669"/>
    <property type="project" value="InterPro"/>
</dbReference>
<dbReference type="InterPro" id="IPR002048">
    <property type="entry name" value="EF_hand_dom"/>
</dbReference>
<protein>
    <recommendedName>
        <fullName evidence="3">EF-hand domain-containing protein</fullName>
    </recommendedName>
</protein>
<evidence type="ECO:0000256" key="2">
    <source>
        <dbReference type="SAM" id="Coils"/>
    </source>
</evidence>
<dbReference type="PANTHER" id="PTHR16306">
    <property type="entry name" value="TRANSLIN-ASSOCIATED FACTOR X-INTERACTING PROTEIN 1"/>
    <property type="match status" value="1"/>
</dbReference>
<evidence type="ECO:0000313" key="4">
    <source>
        <dbReference type="EMBL" id="ESO91005.1"/>
    </source>
</evidence>
<dbReference type="GO" id="GO:0005737">
    <property type="term" value="C:cytoplasm"/>
    <property type="evidence" value="ECO:0007669"/>
    <property type="project" value="TreeGrafter"/>
</dbReference>
<proteinExistence type="predicted"/>
<dbReference type="Proteomes" id="UP000030746">
    <property type="component" value="Unassembled WGS sequence"/>
</dbReference>
<dbReference type="PROSITE" id="PS50222">
    <property type="entry name" value="EF_HAND_2"/>
    <property type="match status" value="1"/>
</dbReference>
<dbReference type="GeneID" id="20244936"/>
<dbReference type="AlphaFoldDB" id="V4A7K7"/>